<dbReference type="AlphaFoldDB" id="A0A2T0MSM2"/>
<comment type="caution">
    <text evidence="1">The sequence shown here is derived from an EMBL/GenBank/DDBJ whole genome shotgun (WGS) entry which is preliminary data.</text>
</comment>
<reference evidence="1 2" key="1">
    <citation type="submission" date="2018-03" db="EMBL/GenBank/DDBJ databases">
        <title>Genomic Encyclopedia of Type Strains, Phase III (KMG-III): the genomes of soil and plant-associated and newly described type strains.</title>
        <authorList>
            <person name="Whitman W."/>
        </authorList>
    </citation>
    <scope>NUCLEOTIDE SEQUENCE [LARGE SCALE GENOMIC DNA]</scope>
    <source>
        <strain evidence="1 2">CGMCC 4.7104</strain>
    </source>
</reference>
<accession>A0A2T0MSM2</accession>
<dbReference type="Proteomes" id="UP000238312">
    <property type="component" value="Unassembled WGS sequence"/>
</dbReference>
<proteinExistence type="predicted"/>
<sequence>MIQPMSDRTVSEYAYTYTSPTSRRADGRECIWYRSHEGTYDLIRTGKEGRRRYHVFDARSGEHLAEFASWDAGHQWIEERLRSA</sequence>
<protein>
    <submittedName>
        <fullName evidence="1">Uncharacterized protein</fullName>
    </submittedName>
</protein>
<name>A0A2T0MSM2_9ACTN</name>
<evidence type="ECO:0000313" key="1">
    <source>
        <dbReference type="EMBL" id="PRX61477.1"/>
    </source>
</evidence>
<gene>
    <name evidence="1" type="ORF">B0I32_115334</name>
</gene>
<organism evidence="1 2">
    <name type="scientific">Nonomuraea fuscirosea</name>
    <dbReference type="NCBI Taxonomy" id="1291556"/>
    <lineage>
        <taxon>Bacteria</taxon>
        <taxon>Bacillati</taxon>
        <taxon>Actinomycetota</taxon>
        <taxon>Actinomycetes</taxon>
        <taxon>Streptosporangiales</taxon>
        <taxon>Streptosporangiaceae</taxon>
        <taxon>Nonomuraea</taxon>
    </lineage>
</organism>
<dbReference type="EMBL" id="PVNG01000015">
    <property type="protein sequence ID" value="PRX61477.1"/>
    <property type="molecule type" value="Genomic_DNA"/>
</dbReference>
<evidence type="ECO:0000313" key="2">
    <source>
        <dbReference type="Proteomes" id="UP000238312"/>
    </source>
</evidence>
<keyword evidence="2" id="KW-1185">Reference proteome</keyword>